<dbReference type="SUPFAM" id="SSF49472">
    <property type="entry name" value="Transthyretin (synonym: prealbumin)"/>
    <property type="match status" value="1"/>
</dbReference>
<reference evidence="2" key="2">
    <citation type="submission" date="2021-01" db="EMBL/GenBank/DDBJ databases">
        <authorList>
            <person name="Schikora-Tamarit M.A."/>
        </authorList>
    </citation>
    <scope>NUCLEOTIDE SEQUENCE</scope>
    <source>
        <strain evidence="2">NCAIM Y.01608</strain>
    </source>
</reference>
<feature type="domain" description="Transthyretin/hydroxyisourate hydrolase" evidence="1">
    <location>
        <begin position="4"/>
        <end position="53"/>
    </location>
</feature>
<comment type="caution">
    <text evidence="2">The sequence shown here is derived from an EMBL/GenBank/DDBJ whole genome shotgun (WGS) entry which is preliminary data.</text>
</comment>
<organism evidence="2 3">
    <name type="scientific">Ogataea polymorpha</name>
    <dbReference type="NCBI Taxonomy" id="460523"/>
    <lineage>
        <taxon>Eukaryota</taxon>
        <taxon>Fungi</taxon>
        <taxon>Dikarya</taxon>
        <taxon>Ascomycota</taxon>
        <taxon>Saccharomycotina</taxon>
        <taxon>Pichiomycetes</taxon>
        <taxon>Pichiales</taxon>
        <taxon>Pichiaceae</taxon>
        <taxon>Ogataea</taxon>
    </lineage>
</organism>
<reference evidence="2" key="1">
    <citation type="journal article" date="2021" name="Open Biol.">
        <title>Shared evolutionary footprints suggest mitochondrial oxidative damage underlies multiple complex I losses in fungi.</title>
        <authorList>
            <person name="Schikora-Tamarit M.A."/>
            <person name="Marcet-Houben M."/>
            <person name="Nosek J."/>
            <person name="Gabaldon T."/>
        </authorList>
    </citation>
    <scope>NUCLEOTIDE SEQUENCE</scope>
    <source>
        <strain evidence="2">NCAIM Y.01608</strain>
    </source>
</reference>
<dbReference type="AlphaFoldDB" id="A0A9P8NTQ6"/>
<protein>
    <recommendedName>
        <fullName evidence="1">Transthyretin/hydroxyisourate hydrolase domain-containing protein</fullName>
    </recommendedName>
</protein>
<dbReference type="InterPro" id="IPR023416">
    <property type="entry name" value="Transthyretin/HIU_hydrolase_d"/>
</dbReference>
<dbReference type="Gene3D" id="2.60.40.180">
    <property type="entry name" value="Transthyretin/hydroxyisourate hydrolase domain"/>
    <property type="match status" value="1"/>
</dbReference>
<evidence type="ECO:0000313" key="3">
    <source>
        <dbReference type="Proteomes" id="UP000788993"/>
    </source>
</evidence>
<evidence type="ECO:0000313" key="2">
    <source>
        <dbReference type="EMBL" id="KAH3659365.1"/>
    </source>
</evidence>
<dbReference type="Pfam" id="PF00576">
    <property type="entry name" value="Transthyretin"/>
    <property type="match status" value="1"/>
</dbReference>
<dbReference type="InterPro" id="IPR036817">
    <property type="entry name" value="Transthyretin/HIU_hydrolase_sf"/>
</dbReference>
<gene>
    <name evidence="2" type="ORF">OGATHE_006249</name>
</gene>
<evidence type="ECO:0000259" key="1">
    <source>
        <dbReference type="Pfam" id="PF00576"/>
    </source>
</evidence>
<accession>A0A9P8NTQ6</accession>
<proteinExistence type="predicted"/>
<keyword evidence="3" id="KW-1185">Reference proteome</keyword>
<dbReference type="EMBL" id="JAEUBD010001540">
    <property type="protein sequence ID" value="KAH3659365.1"/>
    <property type="molecule type" value="Genomic_DNA"/>
</dbReference>
<sequence length="178" mass="19019">MPPITCHILDTTLGQPAANVECDIRVLKDTFEHFATARTNSDGRVAEWVPKASDGKLLKSVGFENNQWTGLASGVSESRSPPSRGRSSPAMKLLLSSLSPVDSDRHSNEISLLTLFLDACGSTPLLSFLSLRSSLLNILFSPFLSSVSSSSLHVMDDAGVLWSTDDDGEAEDALDPVG</sequence>
<name>A0A9P8NTQ6_9ASCO</name>
<dbReference type="Proteomes" id="UP000788993">
    <property type="component" value="Unassembled WGS sequence"/>
</dbReference>